<accession>A0ABQ6DW40</accession>
<evidence type="ECO:0008006" key="3">
    <source>
        <dbReference type="Google" id="ProtNLM"/>
    </source>
</evidence>
<dbReference type="Pfam" id="PF11042">
    <property type="entry name" value="DUF2750"/>
    <property type="match status" value="1"/>
</dbReference>
<name>A0ABQ6DW40_9GAMM</name>
<dbReference type="EMBL" id="BSPQ01000001">
    <property type="protein sequence ID" value="GLS89351.1"/>
    <property type="molecule type" value="Genomic_DNA"/>
</dbReference>
<organism evidence="1 2">
    <name type="scientific">Psychromonas marina</name>
    <dbReference type="NCBI Taxonomy" id="88364"/>
    <lineage>
        <taxon>Bacteria</taxon>
        <taxon>Pseudomonadati</taxon>
        <taxon>Pseudomonadota</taxon>
        <taxon>Gammaproteobacteria</taxon>
        <taxon>Alteromonadales</taxon>
        <taxon>Psychromonadaceae</taxon>
        <taxon>Psychromonas</taxon>
    </lineage>
</organism>
<gene>
    <name evidence="1" type="ORF">GCM10007916_04180</name>
</gene>
<evidence type="ECO:0000313" key="2">
    <source>
        <dbReference type="Proteomes" id="UP001157353"/>
    </source>
</evidence>
<dbReference type="RefSeq" id="WP_284202470.1">
    <property type="nucleotide sequence ID" value="NZ_BSPQ01000001.1"/>
</dbReference>
<keyword evidence="2" id="KW-1185">Reference proteome</keyword>
<proteinExistence type="predicted"/>
<sequence>MKEQYLKNAETFVEEACENLNLFGLFDENDGWANCHAHDNADAEAVYLFWSNEKLAQKLQNAEWSNYKVTPIHLGVFLDSWLDGMQQQKVFAGVNWNEELYGLEIEAMVLKNSLLEKVQELGKDEGETAE</sequence>
<comment type="caution">
    <text evidence="1">The sequence shown here is derived from an EMBL/GenBank/DDBJ whole genome shotgun (WGS) entry which is preliminary data.</text>
</comment>
<dbReference type="Proteomes" id="UP001157353">
    <property type="component" value="Unassembled WGS sequence"/>
</dbReference>
<reference evidence="2" key="1">
    <citation type="journal article" date="2019" name="Int. J. Syst. Evol. Microbiol.">
        <title>The Global Catalogue of Microorganisms (GCM) 10K type strain sequencing project: providing services to taxonomists for standard genome sequencing and annotation.</title>
        <authorList>
            <consortium name="The Broad Institute Genomics Platform"/>
            <consortium name="The Broad Institute Genome Sequencing Center for Infectious Disease"/>
            <person name="Wu L."/>
            <person name="Ma J."/>
        </authorList>
    </citation>
    <scope>NUCLEOTIDE SEQUENCE [LARGE SCALE GENOMIC DNA]</scope>
    <source>
        <strain evidence="2">NBRC 103166</strain>
    </source>
</reference>
<evidence type="ECO:0000313" key="1">
    <source>
        <dbReference type="EMBL" id="GLS89351.1"/>
    </source>
</evidence>
<dbReference type="InterPro" id="IPR021284">
    <property type="entry name" value="DUF2750"/>
</dbReference>
<protein>
    <recommendedName>
        <fullName evidence="3">DUF2750 domain-containing protein</fullName>
    </recommendedName>
</protein>